<keyword evidence="4" id="KW-1185">Reference proteome</keyword>
<dbReference type="Gene3D" id="3.40.50.10540">
    <property type="entry name" value="Crotonobetainyl-coa:carnitine coa-transferase, domain 1"/>
    <property type="match status" value="1"/>
</dbReference>
<gene>
    <name evidence="3" type="ORF">R3Q59_15430</name>
</gene>
<dbReference type="Gene3D" id="3.30.1540.10">
    <property type="entry name" value="formyl-coa transferase, domain 3"/>
    <property type="match status" value="1"/>
</dbReference>
<evidence type="ECO:0000256" key="1">
    <source>
        <dbReference type="ARBA" id="ARBA00022679"/>
    </source>
</evidence>
<evidence type="ECO:0000313" key="3">
    <source>
        <dbReference type="EMBL" id="MDV6281897.1"/>
    </source>
</evidence>
<keyword evidence="1 3" id="KW-0808">Transferase</keyword>
<sequence length="416" mass="44690">MTSHETRSADAKETSMSTGSGPLQGVRVVDISSSYAAPTTSMYLADMGADVIKIEPLGGDDARGWGPPFLNGEAAWFLSVNRNKRSMCLDIRGEEGRKVLFQLLESADVFIENLNPVKLDKHGLGLDGLRERFPQLVICAFSGFGLTGPDAGLPGYDLIAQARSGMMSVTGVDGVPQRVSTALSDVAAGTVAAFAVAAALVRQQQTGQGEIVDVALLEADLAFMSPRIASFLAGDEEPKPCGGTDSVVAIYQPMRTADRPIVVAIGNDRHWQRSCAALGLDELAQREDLATNADRRANREEVVGAFQERLIALSSNEALKLLQDVGVPCSRINFLSEVVTDPQVEARKAIVDYQHPVAGVFRGVGAPWRLASDPEDRQARIPAPMRGEHGREILTEIGLDEKTISELVGRETLWVP</sequence>
<organism evidence="3 4">
    <name type="scientific">Rhodococcus jostii</name>
    <dbReference type="NCBI Taxonomy" id="132919"/>
    <lineage>
        <taxon>Bacteria</taxon>
        <taxon>Bacillati</taxon>
        <taxon>Actinomycetota</taxon>
        <taxon>Actinomycetes</taxon>
        <taxon>Mycobacteriales</taxon>
        <taxon>Nocardiaceae</taxon>
        <taxon>Rhodococcus</taxon>
    </lineage>
</organism>
<dbReference type="InterPro" id="IPR023606">
    <property type="entry name" value="CoA-Trfase_III_dom_1_sf"/>
</dbReference>
<proteinExistence type="predicted"/>
<dbReference type="InterPro" id="IPR050483">
    <property type="entry name" value="CoA-transferase_III_domain"/>
</dbReference>
<dbReference type="GO" id="GO:0016740">
    <property type="term" value="F:transferase activity"/>
    <property type="evidence" value="ECO:0007669"/>
    <property type="project" value="UniProtKB-KW"/>
</dbReference>
<dbReference type="SUPFAM" id="SSF89796">
    <property type="entry name" value="CoA-transferase family III (CaiB/BaiF)"/>
    <property type="match status" value="1"/>
</dbReference>
<dbReference type="EMBL" id="JAWLKA010000008">
    <property type="protein sequence ID" value="MDV6281897.1"/>
    <property type="molecule type" value="Genomic_DNA"/>
</dbReference>
<feature type="region of interest" description="Disordered" evidence="2">
    <location>
        <begin position="1"/>
        <end position="23"/>
    </location>
</feature>
<dbReference type="RefSeq" id="WP_317568815.1">
    <property type="nucleotide sequence ID" value="NZ_JAWLKA010000008.1"/>
</dbReference>
<dbReference type="EC" id="2.8.3.-" evidence="3"/>
<dbReference type="InterPro" id="IPR003673">
    <property type="entry name" value="CoA-Trfase_fam_III"/>
</dbReference>
<dbReference type="PANTHER" id="PTHR48207:SF3">
    <property type="entry name" value="SUCCINATE--HYDROXYMETHYLGLUTARATE COA-TRANSFERASE"/>
    <property type="match status" value="1"/>
</dbReference>
<evidence type="ECO:0000256" key="2">
    <source>
        <dbReference type="SAM" id="MobiDB-lite"/>
    </source>
</evidence>
<reference evidence="3 4" key="1">
    <citation type="submission" date="2023-10" db="EMBL/GenBank/DDBJ databases">
        <title>Development of a sustainable strategy for remediation of hydrocarbon-contaminated territories based on the waste exchange concept.</title>
        <authorList>
            <person name="Krivoruchko A."/>
        </authorList>
    </citation>
    <scope>NUCLEOTIDE SEQUENCE [LARGE SCALE GENOMIC DNA]</scope>
    <source>
        <strain evidence="3 4">IEGM 60</strain>
    </source>
</reference>
<name>A0ABU4CEZ4_RHOJO</name>
<dbReference type="Pfam" id="PF02515">
    <property type="entry name" value="CoA_transf_3"/>
    <property type="match status" value="1"/>
</dbReference>
<protein>
    <submittedName>
        <fullName evidence="3">CoA transferase</fullName>
        <ecNumber evidence="3">2.8.3.-</ecNumber>
    </submittedName>
</protein>
<feature type="compositionally biased region" description="Basic and acidic residues" evidence="2">
    <location>
        <begin position="1"/>
        <end position="13"/>
    </location>
</feature>
<evidence type="ECO:0000313" key="4">
    <source>
        <dbReference type="Proteomes" id="UP001185737"/>
    </source>
</evidence>
<accession>A0ABU4CEZ4</accession>
<comment type="caution">
    <text evidence="3">The sequence shown here is derived from an EMBL/GenBank/DDBJ whole genome shotgun (WGS) entry which is preliminary data.</text>
</comment>
<dbReference type="PANTHER" id="PTHR48207">
    <property type="entry name" value="SUCCINATE--HYDROXYMETHYLGLUTARATE COA-TRANSFERASE"/>
    <property type="match status" value="1"/>
</dbReference>
<dbReference type="InterPro" id="IPR044855">
    <property type="entry name" value="CoA-Trfase_III_dom3_sf"/>
</dbReference>
<dbReference type="Proteomes" id="UP001185737">
    <property type="component" value="Unassembled WGS sequence"/>
</dbReference>